<dbReference type="InterPro" id="IPR058982">
    <property type="entry name" value="Beta-barrel_AprE"/>
</dbReference>
<dbReference type="PRINTS" id="PR01490">
    <property type="entry name" value="RTXTOXIND"/>
</dbReference>
<evidence type="ECO:0000259" key="11">
    <source>
        <dbReference type="Pfam" id="PF26002"/>
    </source>
</evidence>
<keyword evidence="13" id="KW-1185">Reference proteome</keyword>
<reference evidence="12" key="1">
    <citation type="submission" date="2020-12" db="EMBL/GenBank/DDBJ databases">
        <title>Bacterial taxonomy.</title>
        <authorList>
            <person name="Pan X."/>
        </authorList>
    </citation>
    <scope>NUCLEOTIDE SEQUENCE</scope>
    <source>
        <strain evidence="12">M0105</strain>
    </source>
</reference>
<sequence>MNEALPPPTDGESPSRWGVKTQVRAGMVAILLLAGGMGGWAATAELHGAVIAPGRLRVEAQRQVVQHPDGGVVGEILVREGDLVEAGATLIRLDATTLNSELAVLESQLFEIMARRGRLEAEQTDADKIAFDPELIEAAARRPEVASLIEGQRRLFRARRETMQGERNLLAERQIQISEQITGTDAQLESLKRQHEFIDEELTGQRKLFAQGLAQANRVLALEREAARLKGQEGEFIARIAQLKAQISEIGLERLKLGTLRREEAITQLRDLGFRELELKERRIALRERLDRLDIRAPRAGIVYELSVFAVKAVIRPAEPVLYIVPTDETLVIDVEIDPTNIDEIAPGMEAVVRFPAFSSRTTPELNGSVARISPDVHVDEQARRSYYRGEALLDEGEIERLEGRELMAGMPVEVFIQTGARTPIAYLMKPLTDYFNRAFRET</sequence>
<evidence type="ECO:0000256" key="1">
    <source>
        <dbReference type="ARBA" id="ARBA00004377"/>
    </source>
</evidence>
<dbReference type="InterPro" id="IPR010129">
    <property type="entry name" value="T1SS_HlyD"/>
</dbReference>
<gene>
    <name evidence="12" type="ORF">H0I76_05825</name>
</gene>
<accession>A0A8J7SCJ6</accession>
<dbReference type="Proteomes" id="UP000655420">
    <property type="component" value="Unassembled WGS sequence"/>
</dbReference>
<evidence type="ECO:0000313" key="13">
    <source>
        <dbReference type="Proteomes" id="UP000655420"/>
    </source>
</evidence>
<keyword evidence="3 9" id="KW-0813">Transport</keyword>
<dbReference type="AlphaFoldDB" id="A0A8J7SCJ6"/>
<evidence type="ECO:0000259" key="10">
    <source>
        <dbReference type="Pfam" id="PF25994"/>
    </source>
</evidence>
<dbReference type="Pfam" id="PF26002">
    <property type="entry name" value="Beta-barrel_AprE"/>
    <property type="match status" value="1"/>
</dbReference>
<evidence type="ECO:0000256" key="3">
    <source>
        <dbReference type="ARBA" id="ARBA00022448"/>
    </source>
</evidence>
<keyword evidence="4 9" id="KW-1003">Cell membrane</keyword>
<keyword evidence="5 9" id="KW-0997">Cell inner membrane</keyword>
<comment type="subcellular location">
    <subcellularLocation>
        <location evidence="1 9">Cell inner membrane</location>
        <topology evidence="1 9">Single-pass membrane protein</topology>
    </subcellularLocation>
</comment>
<protein>
    <recommendedName>
        <fullName evidence="9">Membrane fusion protein (MFP) family protein</fullName>
    </recommendedName>
</protein>
<dbReference type="GO" id="GO:0005886">
    <property type="term" value="C:plasma membrane"/>
    <property type="evidence" value="ECO:0007669"/>
    <property type="project" value="UniProtKB-SubCell"/>
</dbReference>
<dbReference type="GO" id="GO:0015031">
    <property type="term" value="P:protein transport"/>
    <property type="evidence" value="ECO:0007669"/>
    <property type="project" value="InterPro"/>
</dbReference>
<evidence type="ECO:0000256" key="6">
    <source>
        <dbReference type="ARBA" id="ARBA00022692"/>
    </source>
</evidence>
<feature type="domain" description="AprE-like long alpha-helical hairpin" evidence="10">
    <location>
        <begin position="100"/>
        <end position="288"/>
    </location>
</feature>
<evidence type="ECO:0000313" key="12">
    <source>
        <dbReference type="EMBL" id="MBK0398698.1"/>
    </source>
</evidence>
<feature type="domain" description="AprE-like beta-barrel" evidence="11">
    <location>
        <begin position="331"/>
        <end position="420"/>
    </location>
</feature>
<keyword evidence="6" id="KW-0812">Transmembrane</keyword>
<dbReference type="NCBIfam" id="TIGR01843">
    <property type="entry name" value="type_I_hlyD"/>
    <property type="match status" value="1"/>
</dbReference>
<dbReference type="Pfam" id="PF25994">
    <property type="entry name" value="HH_AprE"/>
    <property type="match status" value="1"/>
</dbReference>
<evidence type="ECO:0000256" key="8">
    <source>
        <dbReference type="ARBA" id="ARBA00023136"/>
    </source>
</evidence>
<dbReference type="EMBL" id="JAEHHL010000002">
    <property type="protein sequence ID" value="MBK0398698.1"/>
    <property type="molecule type" value="Genomic_DNA"/>
</dbReference>
<keyword evidence="8" id="KW-0472">Membrane</keyword>
<comment type="caution">
    <text evidence="12">The sequence shown here is derived from an EMBL/GenBank/DDBJ whole genome shotgun (WGS) entry which is preliminary data.</text>
</comment>
<dbReference type="Gene3D" id="2.40.50.100">
    <property type="match status" value="1"/>
</dbReference>
<evidence type="ECO:0000256" key="9">
    <source>
        <dbReference type="RuleBase" id="RU365093"/>
    </source>
</evidence>
<keyword evidence="7" id="KW-1133">Transmembrane helix</keyword>
<dbReference type="RefSeq" id="WP_200608212.1">
    <property type="nucleotide sequence ID" value="NZ_JAEHHL010000002.1"/>
</dbReference>
<dbReference type="InterPro" id="IPR050739">
    <property type="entry name" value="MFP"/>
</dbReference>
<evidence type="ECO:0000256" key="5">
    <source>
        <dbReference type="ARBA" id="ARBA00022519"/>
    </source>
</evidence>
<comment type="similarity">
    <text evidence="2 9">Belongs to the membrane fusion protein (MFP) (TC 8.A.1) family.</text>
</comment>
<proteinExistence type="inferred from homology"/>
<dbReference type="Gene3D" id="2.40.30.170">
    <property type="match status" value="1"/>
</dbReference>
<name>A0A8J7SCJ6_9RHOB</name>
<dbReference type="PANTHER" id="PTHR30386:SF17">
    <property type="entry name" value="ALKALINE PROTEASE SECRETION PROTEIN APRE"/>
    <property type="match status" value="1"/>
</dbReference>
<dbReference type="PANTHER" id="PTHR30386">
    <property type="entry name" value="MEMBRANE FUSION SUBUNIT OF EMRAB-TOLC MULTIDRUG EFFLUX PUMP"/>
    <property type="match status" value="1"/>
</dbReference>
<organism evidence="12 13">
    <name type="scientific">Thermohalobaculum xanthum</name>
    <dbReference type="NCBI Taxonomy" id="2753746"/>
    <lineage>
        <taxon>Bacteria</taxon>
        <taxon>Pseudomonadati</taxon>
        <taxon>Pseudomonadota</taxon>
        <taxon>Alphaproteobacteria</taxon>
        <taxon>Rhodobacterales</taxon>
        <taxon>Paracoccaceae</taxon>
        <taxon>Thermohalobaculum</taxon>
    </lineage>
</organism>
<evidence type="ECO:0000256" key="4">
    <source>
        <dbReference type="ARBA" id="ARBA00022475"/>
    </source>
</evidence>
<evidence type="ECO:0000256" key="2">
    <source>
        <dbReference type="ARBA" id="ARBA00009477"/>
    </source>
</evidence>
<evidence type="ECO:0000256" key="7">
    <source>
        <dbReference type="ARBA" id="ARBA00022989"/>
    </source>
</evidence>
<dbReference type="InterPro" id="IPR058781">
    <property type="entry name" value="HH_AprE-like"/>
</dbReference>